<evidence type="ECO:0000313" key="2">
    <source>
        <dbReference type="EMBL" id="MBN7796649.1"/>
    </source>
</evidence>
<keyword evidence="1" id="KW-1133">Transmembrane helix</keyword>
<dbReference type="EMBL" id="JAFKCZ010000005">
    <property type="protein sequence ID" value="MBN7796649.1"/>
    <property type="molecule type" value="Genomic_DNA"/>
</dbReference>
<comment type="caution">
    <text evidence="2">The sequence shown here is derived from an EMBL/GenBank/DDBJ whole genome shotgun (WGS) entry which is preliminary data.</text>
</comment>
<organism evidence="2 3">
    <name type="scientific">Parahaliea mediterranea</name>
    <dbReference type="NCBI Taxonomy" id="651086"/>
    <lineage>
        <taxon>Bacteria</taxon>
        <taxon>Pseudomonadati</taxon>
        <taxon>Pseudomonadota</taxon>
        <taxon>Gammaproteobacteria</taxon>
        <taxon>Cellvibrionales</taxon>
        <taxon>Halieaceae</taxon>
        <taxon>Parahaliea</taxon>
    </lineage>
</organism>
<name>A0A939III5_9GAMM</name>
<protein>
    <submittedName>
        <fullName evidence="2">Uncharacterized protein</fullName>
    </submittedName>
</protein>
<dbReference type="Proteomes" id="UP000664303">
    <property type="component" value="Unassembled WGS sequence"/>
</dbReference>
<keyword evidence="1" id="KW-0472">Membrane</keyword>
<reference evidence="2" key="1">
    <citation type="submission" date="2021-02" db="EMBL/GenBank/DDBJ databases">
        <title>PHA producing bacteria isolated from coastal sediment in Guangdong, Shenzhen.</title>
        <authorList>
            <person name="Zheng W."/>
            <person name="Yu S."/>
            <person name="Huang Y."/>
        </authorList>
    </citation>
    <scope>NUCLEOTIDE SEQUENCE</scope>
    <source>
        <strain evidence="2">TN14-10</strain>
    </source>
</reference>
<accession>A0A939III5</accession>
<proteinExistence type="predicted"/>
<evidence type="ECO:0000313" key="3">
    <source>
        <dbReference type="Proteomes" id="UP000664303"/>
    </source>
</evidence>
<dbReference type="RefSeq" id="WP_206560087.1">
    <property type="nucleotide sequence ID" value="NZ_JAFKCZ010000005.1"/>
</dbReference>
<feature type="transmembrane region" description="Helical" evidence="1">
    <location>
        <begin position="49"/>
        <end position="77"/>
    </location>
</feature>
<keyword evidence="1" id="KW-0812">Transmembrane</keyword>
<keyword evidence="3" id="KW-1185">Reference proteome</keyword>
<gene>
    <name evidence="2" type="ORF">JYP50_08605</name>
</gene>
<feature type="transmembrane region" description="Helical" evidence="1">
    <location>
        <begin position="98"/>
        <end position="126"/>
    </location>
</feature>
<dbReference type="AlphaFoldDB" id="A0A939III5"/>
<sequence>MDLQTYRGYYEARSATASNVARQSAFAGIALVWIFKDQVGQEFALPMGLLYPTICMMVGLAADLMQYVVASAIWGFYCRIKEKEFDPDPNPEFRNPNWINWPALGLFWLKLAAVLVGYVLLVKYAIGAIHFN</sequence>
<evidence type="ECO:0000256" key="1">
    <source>
        <dbReference type="SAM" id="Phobius"/>
    </source>
</evidence>